<dbReference type="PANTHER" id="PTHR43353">
    <property type="entry name" value="SUCCINATE-SEMIALDEHYDE DEHYDROGENASE, MITOCHONDRIAL"/>
    <property type="match status" value="1"/>
</dbReference>
<dbReference type="Pfam" id="PF00171">
    <property type="entry name" value="Aldedh"/>
    <property type="match status" value="1"/>
</dbReference>
<keyword evidence="4" id="KW-1185">Reference proteome</keyword>
<evidence type="ECO:0000313" key="4">
    <source>
        <dbReference type="Proteomes" id="UP001642405"/>
    </source>
</evidence>
<dbReference type="InterPro" id="IPR015590">
    <property type="entry name" value="Aldehyde_DH_dom"/>
</dbReference>
<sequence>MAVDVPNNPVPLWIDNQPVRSSLKFPVVNSGNGNATSACGATADIVSQAIESSHRAFRRDLLLNAARLLSERSDAVRAILEVETPVDAFIKDLNIGVAIDQLQELASHVLEATTSTVQPSKLDRGGLIMTVKEPIGVQLAIAPWNAALLLAMRAVATPIACGNTVILKASEMSPLVHHFFGELFRDAGFPPGVLNIVQHSRQDAAVIVDALVSDDRVRKVNFTGSTAVGRIVAAKAAQYGKPVLLELGGKCCQAVLADADLDKAAQAAAFGAFAHICMSTERIIVGETVMDEFSAKLATIVRQATSHSGGASVANTSKVATLVTDAVAQGATLLLGGSTTSLQNGSSLAPQILTNVTRDMDIWRTETFGPVAVLVGFRTVEEAIQMANDSEYGLSASIFTRDTAKALHIARLLNSGAVHINSTTIHDEAHAPHGGSKASGWGRFGVPWGFAEFTQLKTITIPSYAGGCLRFHER</sequence>
<reference evidence="3 4" key="1">
    <citation type="submission" date="2024-01" db="EMBL/GenBank/DDBJ databases">
        <authorList>
            <person name="Allen C."/>
            <person name="Tagirdzhanova G."/>
        </authorList>
    </citation>
    <scope>NUCLEOTIDE SEQUENCE [LARGE SCALE GENOMIC DNA]</scope>
</reference>
<accession>A0ABP0BLC1</accession>
<organism evidence="3 4">
    <name type="scientific">Sporothrix curviconia</name>
    <dbReference type="NCBI Taxonomy" id="1260050"/>
    <lineage>
        <taxon>Eukaryota</taxon>
        <taxon>Fungi</taxon>
        <taxon>Dikarya</taxon>
        <taxon>Ascomycota</taxon>
        <taxon>Pezizomycotina</taxon>
        <taxon>Sordariomycetes</taxon>
        <taxon>Sordariomycetidae</taxon>
        <taxon>Ophiostomatales</taxon>
        <taxon>Ophiostomataceae</taxon>
        <taxon>Sporothrix</taxon>
    </lineage>
</organism>
<dbReference type="Gene3D" id="3.40.309.10">
    <property type="entry name" value="Aldehyde Dehydrogenase, Chain A, domain 2"/>
    <property type="match status" value="1"/>
</dbReference>
<dbReference type="Gene3D" id="3.40.605.10">
    <property type="entry name" value="Aldehyde Dehydrogenase, Chain A, domain 1"/>
    <property type="match status" value="1"/>
</dbReference>
<dbReference type="InterPro" id="IPR016161">
    <property type="entry name" value="Ald_DH/histidinol_DH"/>
</dbReference>
<evidence type="ECO:0000313" key="3">
    <source>
        <dbReference type="EMBL" id="CAK7220246.1"/>
    </source>
</evidence>
<dbReference type="EMBL" id="CAWUHB010000019">
    <property type="protein sequence ID" value="CAK7220246.1"/>
    <property type="molecule type" value="Genomic_DNA"/>
</dbReference>
<evidence type="ECO:0000256" key="1">
    <source>
        <dbReference type="ARBA" id="ARBA00023002"/>
    </source>
</evidence>
<dbReference type="SUPFAM" id="SSF53720">
    <property type="entry name" value="ALDH-like"/>
    <property type="match status" value="1"/>
</dbReference>
<proteinExistence type="predicted"/>
<gene>
    <name evidence="3" type="ORF">SCUCBS95973_004094</name>
</gene>
<comment type="caution">
    <text evidence="3">The sequence shown here is derived from an EMBL/GenBank/DDBJ whole genome shotgun (WGS) entry which is preliminary data.</text>
</comment>
<dbReference type="InterPro" id="IPR016162">
    <property type="entry name" value="Ald_DH_N"/>
</dbReference>
<protein>
    <recommendedName>
        <fullName evidence="2">Aldehyde dehydrogenase domain-containing protein</fullName>
    </recommendedName>
</protein>
<dbReference type="InterPro" id="IPR050740">
    <property type="entry name" value="Aldehyde_DH_Superfamily"/>
</dbReference>
<name>A0ABP0BLC1_9PEZI</name>
<dbReference type="Proteomes" id="UP001642405">
    <property type="component" value="Unassembled WGS sequence"/>
</dbReference>
<dbReference type="InterPro" id="IPR016163">
    <property type="entry name" value="Ald_DH_C"/>
</dbReference>
<feature type="domain" description="Aldehyde dehydrogenase" evidence="2">
    <location>
        <begin position="41"/>
        <end position="459"/>
    </location>
</feature>
<keyword evidence="1" id="KW-0560">Oxidoreductase</keyword>
<dbReference type="PANTHER" id="PTHR43353:SF6">
    <property type="entry name" value="CYTOPLASMIC ALDEHYDE DEHYDROGENASE (EUROFUNG)"/>
    <property type="match status" value="1"/>
</dbReference>
<evidence type="ECO:0000259" key="2">
    <source>
        <dbReference type="Pfam" id="PF00171"/>
    </source>
</evidence>